<gene>
    <name evidence="2" type="ORF">IAG44_40660</name>
</gene>
<dbReference type="InterPro" id="IPR027443">
    <property type="entry name" value="IPNS-like_sf"/>
</dbReference>
<dbReference type="Pfam" id="PF05118">
    <property type="entry name" value="Asp_Arg_Hydrox"/>
    <property type="match status" value="1"/>
</dbReference>
<dbReference type="KEGG" id="sroi:IAG44_40660"/>
<dbReference type="EMBL" id="CP060828">
    <property type="protein sequence ID" value="QNP75104.1"/>
    <property type="molecule type" value="Genomic_DNA"/>
</dbReference>
<keyword evidence="3" id="KW-1185">Reference proteome</keyword>
<evidence type="ECO:0000259" key="1">
    <source>
        <dbReference type="Pfam" id="PF05118"/>
    </source>
</evidence>
<dbReference type="Gene3D" id="2.60.120.330">
    <property type="entry name" value="B-lactam Antibiotic, Isopenicillin N Synthase, Chain"/>
    <property type="match status" value="1"/>
</dbReference>
<dbReference type="SUPFAM" id="SSF51197">
    <property type="entry name" value="Clavaminate synthase-like"/>
    <property type="match status" value="1"/>
</dbReference>
<proteinExistence type="predicted"/>
<reference evidence="2 3" key="1">
    <citation type="submission" date="2020-08" db="EMBL/GenBank/DDBJ databases">
        <title>A novel species.</title>
        <authorList>
            <person name="Gao J."/>
        </authorList>
    </citation>
    <scope>NUCLEOTIDE SEQUENCE [LARGE SCALE GENOMIC DNA]</scope>
    <source>
        <strain evidence="2 3">CRXT-G-22</strain>
    </source>
</reference>
<dbReference type="InterPro" id="IPR007803">
    <property type="entry name" value="Asp/Arg/Pro-Hydrxlase"/>
</dbReference>
<protein>
    <submittedName>
        <fullName evidence="2">Aspartyl/asparaginyl beta-hydroxylase domain-containing protein</fullName>
    </submittedName>
</protein>
<feature type="domain" description="Aspartyl/asparaginy/proline hydroxylase" evidence="1">
    <location>
        <begin position="72"/>
        <end position="210"/>
    </location>
</feature>
<sequence>MTTHTTAYDIPVRDEDNVDEDAWPRAEILAGLPATARLALDFSPELLLADLERLGGGAWGRPQYTDGSGASGDITGTDWRNLPLHSIGGHDDRHDAGGPQLDDFAPAPRLAEVPYLREVLESIPAPIRSARLFALGPGAVSPEHHDTKASFPWGWLRLHIPIVTLPEAVLRIDGGEHCWSVGGLWYADFSRPHQVVNTGTGTRVHLVVDTHVTRELMALFPPEFHTPEVLRSVPYHRAGEDLKDTEAEALRCRFPMPRSYADFQEREGEFTNRQPSVDAAVDWHEGRLTLFLDGEPSFGLVHMGEHEFRFAGWVQERTLQIVTTADGTPRVVLRTHRGAETRTLELPAEPLPA</sequence>
<accession>A0A7H0IQN8</accession>
<dbReference type="RefSeq" id="WP_187752025.1">
    <property type="nucleotide sequence ID" value="NZ_CP060828.1"/>
</dbReference>
<dbReference type="AlphaFoldDB" id="A0A7H0IQN8"/>
<evidence type="ECO:0000313" key="2">
    <source>
        <dbReference type="EMBL" id="QNP75104.1"/>
    </source>
</evidence>
<organism evidence="2 3">
    <name type="scientific">Streptomyces roseirectus</name>
    <dbReference type="NCBI Taxonomy" id="2768066"/>
    <lineage>
        <taxon>Bacteria</taxon>
        <taxon>Bacillati</taxon>
        <taxon>Actinomycetota</taxon>
        <taxon>Actinomycetes</taxon>
        <taxon>Kitasatosporales</taxon>
        <taxon>Streptomycetaceae</taxon>
        <taxon>Streptomyces</taxon>
    </lineage>
</organism>
<evidence type="ECO:0000313" key="3">
    <source>
        <dbReference type="Proteomes" id="UP000516052"/>
    </source>
</evidence>
<name>A0A7H0IQN8_9ACTN</name>
<dbReference type="Proteomes" id="UP000516052">
    <property type="component" value="Chromosome"/>
</dbReference>